<reference evidence="1 2" key="1">
    <citation type="submission" date="2020-07" db="EMBL/GenBank/DDBJ databases">
        <title>Fungal Genomes of the International Space Station.</title>
        <authorList>
            <person name="Seuylemezian A."/>
            <person name="Singh N.K."/>
            <person name="Wood J."/>
            <person name="Venkateswaran K."/>
        </authorList>
    </citation>
    <scope>NUCLEOTIDE SEQUENCE [LARGE SCALE GENOMIC DNA]</scope>
    <source>
        <strain evidence="1 2">PL-B2</strain>
    </source>
</reference>
<organism evidence="1 2">
    <name type="scientific">Mesobacillus maritimus</name>
    <dbReference type="NCBI Taxonomy" id="1643336"/>
    <lineage>
        <taxon>Bacteria</taxon>
        <taxon>Bacillati</taxon>
        <taxon>Bacillota</taxon>
        <taxon>Bacilli</taxon>
        <taxon>Bacillales</taxon>
        <taxon>Bacillaceae</taxon>
        <taxon>Mesobacillus</taxon>
    </lineage>
</organism>
<gene>
    <name evidence="1" type="ORF">H0185_03135</name>
</gene>
<dbReference type="Proteomes" id="UP000769780">
    <property type="component" value="Unassembled WGS sequence"/>
</dbReference>
<comment type="caution">
    <text evidence="1">The sequence shown here is derived from an EMBL/GenBank/DDBJ whole genome shotgun (WGS) entry which is preliminary data.</text>
</comment>
<proteinExistence type="predicted"/>
<dbReference type="NCBIfam" id="NF045597">
    <property type="entry name" value="TudS_rel_CD3072"/>
    <property type="match status" value="1"/>
</dbReference>
<evidence type="ECO:0008006" key="3">
    <source>
        <dbReference type="Google" id="ProtNLM"/>
    </source>
</evidence>
<evidence type="ECO:0000313" key="2">
    <source>
        <dbReference type="Proteomes" id="UP000769780"/>
    </source>
</evidence>
<accession>A0ABS7K0P0</accession>
<sequence>MQRSKKILLVSHCILNQNTVIKEEARALGAIPSATDWIKEEGFGVVQLPCPEFTFLGLDRPPMTYEEYDNEKYRSHCQKILTPIIEQLTEYRRSGYEITGVLGIQSSPSCDQTRGVFMEELQKLFQTHHIPLEKQWYLPNTEDPVFNSNEHVKN</sequence>
<dbReference type="RefSeq" id="WP_221871128.1">
    <property type="nucleotide sequence ID" value="NZ_JACWFH010000006.1"/>
</dbReference>
<dbReference type="EMBL" id="JACWFH010000006">
    <property type="protein sequence ID" value="MBY0095815.1"/>
    <property type="molecule type" value="Genomic_DNA"/>
</dbReference>
<keyword evidence="2" id="KW-1185">Reference proteome</keyword>
<name>A0ABS7K0P0_9BACI</name>
<protein>
    <recommendedName>
        <fullName evidence="3">DUF523 domain-containing protein</fullName>
    </recommendedName>
</protein>
<evidence type="ECO:0000313" key="1">
    <source>
        <dbReference type="EMBL" id="MBY0095815.1"/>
    </source>
</evidence>
<dbReference type="InterPro" id="IPR054648">
    <property type="entry name" value="TudS-rel"/>
</dbReference>